<gene>
    <name evidence="2" type="ORF">Salat_0258700</name>
</gene>
<feature type="domain" description="F-box" evidence="1">
    <location>
        <begin position="19"/>
        <end position="53"/>
    </location>
</feature>
<dbReference type="SUPFAM" id="SSF52047">
    <property type="entry name" value="RNI-like"/>
    <property type="match status" value="1"/>
</dbReference>
<dbReference type="Gene3D" id="3.80.10.10">
    <property type="entry name" value="Ribonuclease Inhibitor"/>
    <property type="match status" value="1"/>
</dbReference>
<dbReference type="AlphaFoldDB" id="A0AAE1Z0D4"/>
<reference evidence="2" key="2">
    <citation type="journal article" date="2024" name="Plant">
        <title>Genomic evolution and insights into agronomic trait innovations of Sesamum species.</title>
        <authorList>
            <person name="Miao H."/>
            <person name="Wang L."/>
            <person name="Qu L."/>
            <person name="Liu H."/>
            <person name="Sun Y."/>
            <person name="Le M."/>
            <person name="Wang Q."/>
            <person name="Wei S."/>
            <person name="Zheng Y."/>
            <person name="Lin W."/>
            <person name="Duan Y."/>
            <person name="Cao H."/>
            <person name="Xiong S."/>
            <person name="Wang X."/>
            <person name="Wei L."/>
            <person name="Li C."/>
            <person name="Ma Q."/>
            <person name="Ju M."/>
            <person name="Zhao R."/>
            <person name="Li G."/>
            <person name="Mu C."/>
            <person name="Tian Q."/>
            <person name="Mei H."/>
            <person name="Zhang T."/>
            <person name="Gao T."/>
            <person name="Zhang H."/>
        </authorList>
    </citation>
    <scope>NUCLEOTIDE SEQUENCE</scope>
    <source>
        <strain evidence="2">3651</strain>
    </source>
</reference>
<keyword evidence="3" id="KW-1185">Reference proteome</keyword>
<dbReference type="InterPro" id="IPR055357">
    <property type="entry name" value="LRR_At1g61320_AtMIF1"/>
</dbReference>
<accession>A0AAE1Z0D4</accession>
<dbReference type="EMBL" id="JACGWO010000001">
    <property type="protein sequence ID" value="KAK4439238.1"/>
    <property type="molecule type" value="Genomic_DNA"/>
</dbReference>
<dbReference type="SUPFAM" id="SSF81383">
    <property type="entry name" value="F-box domain"/>
    <property type="match status" value="1"/>
</dbReference>
<dbReference type="Gene3D" id="1.20.1280.50">
    <property type="match status" value="1"/>
</dbReference>
<dbReference type="PANTHER" id="PTHR34145">
    <property type="entry name" value="OS02G0105600 PROTEIN"/>
    <property type="match status" value="1"/>
</dbReference>
<evidence type="ECO:0000313" key="3">
    <source>
        <dbReference type="Proteomes" id="UP001293254"/>
    </source>
</evidence>
<evidence type="ECO:0000259" key="1">
    <source>
        <dbReference type="PROSITE" id="PS50181"/>
    </source>
</evidence>
<organism evidence="2 3">
    <name type="scientific">Sesamum alatum</name>
    <dbReference type="NCBI Taxonomy" id="300844"/>
    <lineage>
        <taxon>Eukaryota</taxon>
        <taxon>Viridiplantae</taxon>
        <taxon>Streptophyta</taxon>
        <taxon>Embryophyta</taxon>
        <taxon>Tracheophyta</taxon>
        <taxon>Spermatophyta</taxon>
        <taxon>Magnoliopsida</taxon>
        <taxon>eudicotyledons</taxon>
        <taxon>Gunneridae</taxon>
        <taxon>Pentapetalae</taxon>
        <taxon>asterids</taxon>
        <taxon>lamiids</taxon>
        <taxon>Lamiales</taxon>
        <taxon>Pedaliaceae</taxon>
        <taxon>Sesamum</taxon>
    </lineage>
</organism>
<dbReference type="Pfam" id="PF23622">
    <property type="entry name" value="LRR_At1g61320_AtMIF1"/>
    <property type="match status" value="1"/>
</dbReference>
<dbReference type="Proteomes" id="UP001293254">
    <property type="component" value="Unassembled WGS sequence"/>
</dbReference>
<reference evidence="2" key="1">
    <citation type="submission" date="2020-06" db="EMBL/GenBank/DDBJ databases">
        <authorList>
            <person name="Li T."/>
            <person name="Hu X."/>
            <person name="Zhang T."/>
            <person name="Song X."/>
            <person name="Zhang H."/>
            <person name="Dai N."/>
            <person name="Sheng W."/>
            <person name="Hou X."/>
            <person name="Wei L."/>
        </authorList>
    </citation>
    <scope>NUCLEOTIDE SEQUENCE</scope>
    <source>
        <strain evidence="2">3651</strain>
        <tissue evidence="2">Leaf</tissue>
    </source>
</reference>
<sequence length="462" mass="53759">MAAQNNLDMISQSQPPHKRSIVRQLPDDLIETIISFLPPKEVCALAVLSKRFRYSWHLCRNLCFDREFAIKMSRDEYKRIVNDFFIYNRSSRAETFKLYFDAAGDTSLVCYWIHKVTTLGVREFELDFTQSTRKCMLSYELVDVKTINIMRLVNCELHLPLASNGLCHLRDLTFERVRARPMVIRAIFLNCMSLRSLRLIKCNSIFNLKIFAQELKGFQDLEVKNCSDVHLVGINAPTLRSFHYHGKICEFKFFSDLPKLNDVILEIAHPRGFHLLSNRQHVVISLSFVKVLTVTSTFLEGLSARFEGHEYKEMEFCMPRLEEFHLIVAPESNLIPSDIASFLKKCPQIERVFIDLGNNAFGTSIYWEFHGRKYLSEWETVFPHLKCVKIKGFTLKELPVMMARFFLKFGVSLHYLVLVKPMRHNFPGTFVPDCLRWGTTSNAQIQIYDYPGDTSTIIPQHL</sequence>
<dbReference type="InterPro" id="IPR032675">
    <property type="entry name" value="LRR_dom_sf"/>
</dbReference>
<dbReference type="Pfam" id="PF00646">
    <property type="entry name" value="F-box"/>
    <property type="match status" value="1"/>
</dbReference>
<evidence type="ECO:0000313" key="2">
    <source>
        <dbReference type="EMBL" id="KAK4439238.1"/>
    </source>
</evidence>
<protein>
    <submittedName>
        <fullName evidence="2">FBD-associated F-box protein</fullName>
    </submittedName>
</protein>
<dbReference type="InterPro" id="IPR001810">
    <property type="entry name" value="F-box_dom"/>
</dbReference>
<comment type="caution">
    <text evidence="2">The sequence shown here is derived from an EMBL/GenBank/DDBJ whole genome shotgun (WGS) entry which is preliminary data.</text>
</comment>
<name>A0AAE1Z0D4_9LAMI</name>
<dbReference type="SMART" id="SM00256">
    <property type="entry name" value="FBOX"/>
    <property type="match status" value="1"/>
</dbReference>
<dbReference type="InterPro" id="IPR053772">
    <property type="entry name" value="At1g61320/At1g61330-like"/>
</dbReference>
<dbReference type="InterPro" id="IPR036047">
    <property type="entry name" value="F-box-like_dom_sf"/>
</dbReference>
<dbReference type="PROSITE" id="PS50181">
    <property type="entry name" value="FBOX"/>
    <property type="match status" value="1"/>
</dbReference>
<proteinExistence type="predicted"/>
<dbReference type="PANTHER" id="PTHR34145:SF77">
    <property type="match status" value="1"/>
</dbReference>